<dbReference type="EMBL" id="VFOW01000001">
    <property type="protein sequence ID" value="TQL76327.1"/>
    <property type="molecule type" value="Genomic_DNA"/>
</dbReference>
<keyword evidence="3" id="KW-0449">Lipoprotein</keyword>
<sequence>MPRKDNPMIQRRLTLRRALVAPIIAAGLLLAGCGGDTDADADADNNTTSSTAPTESAPTEENPEVHGPVPGTATMNLNGTEYPLEPVECISDQAIIATGPEDNSMALDFNDLGEFVSLTFNIGKEYMITYTTLGVTESDGELTGTVSGNTYTVTGSAMNVFDVGGDLVDVELVVTCG</sequence>
<keyword evidence="4" id="KW-1185">Reference proteome</keyword>
<dbReference type="PROSITE" id="PS51257">
    <property type="entry name" value="PROKAR_LIPOPROTEIN"/>
    <property type="match status" value="1"/>
</dbReference>
<feature type="signal peptide" evidence="2">
    <location>
        <begin position="1"/>
        <end position="31"/>
    </location>
</feature>
<dbReference type="InParanoid" id="A0A543AUV2"/>
<accession>A0A543AUV2</accession>
<feature type="chain" id="PRO_5039049631" evidence="2">
    <location>
        <begin position="32"/>
        <end position="177"/>
    </location>
</feature>
<evidence type="ECO:0000313" key="3">
    <source>
        <dbReference type="EMBL" id="TQL76327.1"/>
    </source>
</evidence>
<reference evidence="3 4" key="1">
    <citation type="submission" date="2019-06" db="EMBL/GenBank/DDBJ databases">
        <title>Sequencing the genomes of 1000 actinobacteria strains.</title>
        <authorList>
            <person name="Klenk H.-P."/>
        </authorList>
    </citation>
    <scope>NUCLEOTIDE SEQUENCE [LARGE SCALE GENOMIC DNA]</scope>
    <source>
        <strain evidence="3 4">DSM 45928</strain>
    </source>
</reference>
<keyword evidence="2" id="KW-0732">Signal</keyword>
<evidence type="ECO:0000256" key="2">
    <source>
        <dbReference type="SAM" id="SignalP"/>
    </source>
</evidence>
<feature type="region of interest" description="Disordered" evidence="1">
    <location>
        <begin position="40"/>
        <end position="78"/>
    </location>
</feature>
<evidence type="ECO:0000313" key="4">
    <source>
        <dbReference type="Proteomes" id="UP000317043"/>
    </source>
</evidence>
<comment type="caution">
    <text evidence="3">The sequence shown here is derived from an EMBL/GenBank/DDBJ whole genome shotgun (WGS) entry which is preliminary data.</text>
</comment>
<organism evidence="3 4">
    <name type="scientific">Stackebrandtia endophytica</name>
    <dbReference type="NCBI Taxonomy" id="1496996"/>
    <lineage>
        <taxon>Bacteria</taxon>
        <taxon>Bacillati</taxon>
        <taxon>Actinomycetota</taxon>
        <taxon>Actinomycetes</taxon>
        <taxon>Glycomycetales</taxon>
        <taxon>Glycomycetaceae</taxon>
        <taxon>Stackebrandtia</taxon>
    </lineage>
</organism>
<dbReference type="AlphaFoldDB" id="A0A543AUV2"/>
<gene>
    <name evidence="3" type="ORF">FB566_1854</name>
</gene>
<name>A0A543AUV2_9ACTN</name>
<dbReference type="Proteomes" id="UP000317043">
    <property type="component" value="Unassembled WGS sequence"/>
</dbReference>
<feature type="compositionally biased region" description="Low complexity" evidence="1">
    <location>
        <begin position="44"/>
        <end position="60"/>
    </location>
</feature>
<evidence type="ECO:0000256" key="1">
    <source>
        <dbReference type="SAM" id="MobiDB-lite"/>
    </source>
</evidence>
<proteinExistence type="predicted"/>
<protein>
    <submittedName>
        <fullName evidence="3">Lipoprotein antigen</fullName>
    </submittedName>
</protein>